<evidence type="ECO:0000313" key="2">
    <source>
        <dbReference type="Proteomes" id="UP000240883"/>
    </source>
</evidence>
<proteinExistence type="predicted"/>
<keyword evidence="2" id="KW-1185">Reference proteome</keyword>
<protein>
    <submittedName>
        <fullName evidence="1">Uncharacterized protein</fullName>
    </submittedName>
</protein>
<evidence type="ECO:0000313" key="1">
    <source>
        <dbReference type="EMBL" id="PSN61996.1"/>
    </source>
</evidence>
<dbReference type="Proteomes" id="UP000240883">
    <property type="component" value="Unassembled WGS sequence"/>
</dbReference>
<dbReference type="EMBL" id="KZ678142">
    <property type="protein sequence ID" value="PSN61996.1"/>
    <property type="molecule type" value="Genomic_DNA"/>
</dbReference>
<organism evidence="1 2">
    <name type="scientific">Corynespora cassiicola Philippines</name>
    <dbReference type="NCBI Taxonomy" id="1448308"/>
    <lineage>
        <taxon>Eukaryota</taxon>
        <taxon>Fungi</taxon>
        <taxon>Dikarya</taxon>
        <taxon>Ascomycota</taxon>
        <taxon>Pezizomycotina</taxon>
        <taxon>Dothideomycetes</taxon>
        <taxon>Pleosporomycetidae</taxon>
        <taxon>Pleosporales</taxon>
        <taxon>Corynesporascaceae</taxon>
        <taxon>Corynespora</taxon>
    </lineage>
</organism>
<accession>A0A2T2N9S7</accession>
<dbReference type="AlphaFoldDB" id="A0A2T2N9S7"/>
<reference evidence="1 2" key="1">
    <citation type="journal article" date="2018" name="Front. Microbiol.">
        <title>Genome-Wide Analysis of Corynespora cassiicola Leaf Fall Disease Putative Effectors.</title>
        <authorList>
            <person name="Lopez D."/>
            <person name="Ribeiro S."/>
            <person name="Label P."/>
            <person name="Fumanal B."/>
            <person name="Venisse J.S."/>
            <person name="Kohler A."/>
            <person name="de Oliveira R.R."/>
            <person name="Labutti K."/>
            <person name="Lipzen A."/>
            <person name="Lail K."/>
            <person name="Bauer D."/>
            <person name="Ohm R.A."/>
            <person name="Barry K.W."/>
            <person name="Spatafora J."/>
            <person name="Grigoriev I.V."/>
            <person name="Martin F.M."/>
            <person name="Pujade-Renaud V."/>
        </authorList>
    </citation>
    <scope>NUCLEOTIDE SEQUENCE [LARGE SCALE GENOMIC DNA]</scope>
    <source>
        <strain evidence="1 2">Philippines</strain>
    </source>
</reference>
<name>A0A2T2N9S7_CORCC</name>
<sequence>MSTAQEQLAALPESIEEIRQGFKALFENIVKWAEDLEESCIQENPWAETHNAFNIRHGLEYKLLLSKDHRRKTNTDDLRETPDDTAFDFQCWNNMDDRPLNIRLSKFLWDRIYSQIFSFSNNITVSCDDSTCDEIQYELDSGQNRLSSVDSLLRFKITAGGLEMKKMKGLLECLRPRGDFFIPFDHAKEHFEELGEKVINPALKLKGLLKENRPRCVFIHSDVVAWQPVTRQDFETFDFKEVGFLENVEYSQPRVFFGRLFSGVSYMNDEGEYVVLVKPQVLAIQDASRIQVLEYLEMHG</sequence>
<gene>
    <name evidence="1" type="ORF">BS50DRAFT_592237</name>
</gene>